<protein>
    <submittedName>
        <fullName evidence="2">Regulatory protein YycH of two-component signal transduction system YycFG</fullName>
    </submittedName>
</protein>
<accession>A0ABT9WSS9</accession>
<dbReference type="CDD" id="cd15787">
    <property type="entry name" value="YycH_N"/>
    <property type="match status" value="1"/>
</dbReference>
<reference evidence="2 3" key="1">
    <citation type="submission" date="2023-07" db="EMBL/GenBank/DDBJ databases">
        <title>Genomic Encyclopedia of Type Strains, Phase IV (KMG-IV): sequencing the most valuable type-strain genomes for metagenomic binning, comparative biology and taxonomic classification.</title>
        <authorList>
            <person name="Goeker M."/>
        </authorList>
    </citation>
    <scope>NUCLEOTIDE SEQUENCE [LARGE SCALE GENOMIC DNA]</scope>
    <source>
        <strain evidence="2 3">DSM 23837</strain>
    </source>
</reference>
<dbReference type="Gene3D" id="3.10.450.310">
    <property type="match status" value="1"/>
</dbReference>
<sequence>MKYENIKNLILTILVAISAVLSWAIWTYQPHYDTIESELVHEVSISDQKDVSALIKPMKVLYHQPENHYGTVKEEKIGKWLTEIQRWNFYDIEDGKVLNAHDLKQLVQGRNTVEIVYPNVIPFDLYKNVLHFDGKSNPSFEFNRILIQFPNEAYKDSAVYFLHDEERKIYEGHVNSDIANLEPQLLAEIGDYEPYIAHTINETQTIYLPEAEIKMTRYKYLPDFIDPDKFKYALFGDPSSVKRDKLPYSDEYKNDTSLMTADHIYNKILYVNPDREPDLSIEKEFLISSKDLLKKSIDFVNEHGGWTDNYHYFSLDLFEQKVIFRLFLEGYPVFNEDEMAEIKQYWGKEEVFKYTRPYFTLNIPLPSESEEVTLPDGETALNMLLADDAFEAEMLHDMVIGYKMSKDSQHDKVLMLEPSWYYNYAGSWVRLSTDDIGGLSHGLE</sequence>
<dbReference type="RefSeq" id="WP_307229300.1">
    <property type="nucleotide sequence ID" value="NZ_JAUSTT010000011.1"/>
</dbReference>
<dbReference type="EMBL" id="JAUSTT010000011">
    <property type="protein sequence ID" value="MDQ0176277.1"/>
    <property type="molecule type" value="Genomic_DNA"/>
</dbReference>
<organism evidence="2 3">
    <name type="scientific">Bacillus chungangensis</name>
    <dbReference type="NCBI Taxonomy" id="587633"/>
    <lineage>
        <taxon>Bacteria</taxon>
        <taxon>Bacillati</taxon>
        <taxon>Bacillota</taxon>
        <taxon>Bacilli</taxon>
        <taxon>Bacillales</taxon>
        <taxon>Bacillaceae</taxon>
        <taxon>Bacillus</taxon>
    </lineage>
</organism>
<feature type="domain" description="Regulatory protein YycH" evidence="1">
    <location>
        <begin position="4"/>
        <end position="430"/>
    </location>
</feature>
<dbReference type="Pfam" id="PF07435">
    <property type="entry name" value="YycH"/>
    <property type="match status" value="1"/>
</dbReference>
<dbReference type="Gene3D" id="3.30.310.160">
    <property type="entry name" value="YycH protein, domain 2"/>
    <property type="match status" value="1"/>
</dbReference>
<gene>
    <name evidence="2" type="ORF">J2S08_002114</name>
</gene>
<dbReference type="Proteomes" id="UP001223586">
    <property type="component" value="Unassembled WGS sequence"/>
</dbReference>
<evidence type="ECO:0000313" key="2">
    <source>
        <dbReference type="EMBL" id="MDQ0176277.1"/>
    </source>
</evidence>
<evidence type="ECO:0000259" key="1">
    <source>
        <dbReference type="Pfam" id="PF07435"/>
    </source>
</evidence>
<dbReference type="InterPro" id="IPR042274">
    <property type="entry name" value="YycH/YycI_2"/>
</dbReference>
<proteinExistence type="predicted"/>
<dbReference type="InterPro" id="IPR009996">
    <property type="entry name" value="YycH"/>
</dbReference>
<comment type="caution">
    <text evidence="2">The sequence shown here is derived from an EMBL/GenBank/DDBJ whole genome shotgun (WGS) entry which is preliminary data.</text>
</comment>
<name>A0ABT9WSS9_9BACI</name>
<keyword evidence="3" id="KW-1185">Reference proteome</keyword>
<evidence type="ECO:0000313" key="3">
    <source>
        <dbReference type="Proteomes" id="UP001223586"/>
    </source>
</evidence>